<accession>A0ABP7XC58</accession>
<evidence type="ECO:0000313" key="3">
    <source>
        <dbReference type="EMBL" id="GAA4111253.1"/>
    </source>
</evidence>
<dbReference type="InterPro" id="IPR012338">
    <property type="entry name" value="Beta-lactam/transpept-like"/>
</dbReference>
<gene>
    <name evidence="3" type="ORF">GCM10022215_06950</name>
</gene>
<evidence type="ECO:0008006" key="5">
    <source>
        <dbReference type="Google" id="ProtNLM"/>
    </source>
</evidence>
<dbReference type="PRINTS" id="PR00922">
    <property type="entry name" value="DADACBPTASE3"/>
</dbReference>
<dbReference type="Proteomes" id="UP001501495">
    <property type="component" value="Unassembled WGS sequence"/>
</dbReference>
<dbReference type="PANTHER" id="PTHR30023">
    <property type="entry name" value="D-ALANYL-D-ALANINE CARBOXYPEPTIDASE"/>
    <property type="match status" value="1"/>
</dbReference>
<organism evidence="3 4">
    <name type="scientific">Nocardioides fonticola</name>
    <dbReference type="NCBI Taxonomy" id="450363"/>
    <lineage>
        <taxon>Bacteria</taxon>
        <taxon>Bacillati</taxon>
        <taxon>Actinomycetota</taxon>
        <taxon>Actinomycetes</taxon>
        <taxon>Propionibacteriales</taxon>
        <taxon>Nocardioidaceae</taxon>
        <taxon>Nocardioides</taxon>
    </lineage>
</organism>
<dbReference type="NCBIfam" id="TIGR00666">
    <property type="entry name" value="PBP4"/>
    <property type="match status" value="1"/>
</dbReference>
<evidence type="ECO:0000256" key="2">
    <source>
        <dbReference type="ARBA" id="ARBA00022801"/>
    </source>
</evidence>
<dbReference type="PANTHER" id="PTHR30023:SF0">
    <property type="entry name" value="PENICILLIN-SENSITIVE CARBOXYPEPTIDASE A"/>
    <property type="match status" value="1"/>
</dbReference>
<proteinExistence type="inferred from homology"/>
<keyword evidence="2" id="KW-0378">Hydrolase</keyword>
<reference evidence="4" key="1">
    <citation type="journal article" date="2019" name="Int. J. Syst. Evol. Microbiol.">
        <title>The Global Catalogue of Microorganisms (GCM) 10K type strain sequencing project: providing services to taxonomists for standard genome sequencing and annotation.</title>
        <authorList>
            <consortium name="The Broad Institute Genomics Platform"/>
            <consortium name="The Broad Institute Genome Sequencing Center for Infectious Disease"/>
            <person name="Wu L."/>
            <person name="Ma J."/>
        </authorList>
    </citation>
    <scope>NUCLEOTIDE SEQUENCE [LARGE SCALE GENOMIC DNA]</scope>
    <source>
        <strain evidence="4">JCM 16703</strain>
    </source>
</reference>
<keyword evidence="4" id="KW-1185">Reference proteome</keyword>
<dbReference type="EMBL" id="BAAAZH010000006">
    <property type="protein sequence ID" value="GAA4111253.1"/>
    <property type="molecule type" value="Genomic_DNA"/>
</dbReference>
<evidence type="ECO:0000313" key="4">
    <source>
        <dbReference type="Proteomes" id="UP001501495"/>
    </source>
</evidence>
<dbReference type="InterPro" id="IPR000667">
    <property type="entry name" value="Peptidase_S13"/>
</dbReference>
<dbReference type="SUPFAM" id="SSF56601">
    <property type="entry name" value="beta-lactamase/transpeptidase-like"/>
    <property type="match status" value="1"/>
</dbReference>
<name>A0ABP7XC58_9ACTN</name>
<protein>
    <recommendedName>
        <fullName evidence="5">Serine-type D-Ala-D-Ala carboxypeptidase</fullName>
    </recommendedName>
</protein>
<comment type="caution">
    <text evidence="3">The sequence shown here is derived from an EMBL/GenBank/DDBJ whole genome shotgun (WGS) entry which is preliminary data.</text>
</comment>
<evidence type="ECO:0000256" key="1">
    <source>
        <dbReference type="ARBA" id="ARBA00006096"/>
    </source>
</evidence>
<dbReference type="Gene3D" id="3.40.710.10">
    <property type="entry name" value="DD-peptidase/beta-lactamase superfamily"/>
    <property type="match status" value="1"/>
</dbReference>
<sequence>MAGVRVSGTVAAGRAAEDAVPVAAVESAPVGEQVEHLLEYSDNEAAEAMLRQVGLAASREGSTAAGLAGVASVLRRLDVPLPERQLDGSGLSRRDLIGADTFVALLRAVATASADSPLRSLLDGLPVAGFSGSLAARFDQVAPAGRGVIRAKTGTLTGVSGYAGVGADADGVPFVFVIIADRVRTDGPGTLEARAALDRAAAALATCRCGSAAAG</sequence>
<comment type="similarity">
    <text evidence="1">Belongs to the peptidase S13 family.</text>
</comment>
<dbReference type="Pfam" id="PF02113">
    <property type="entry name" value="Peptidase_S13"/>
    <property type="match status" value="1"/>
</dbReference>